<evidence type="ECO:0000313" key="3">
    <source>
        <dbReference type="EMBL" id="PWL53546.1"/>
    </source>
</evidence>
<dbReference type="Gene3D" id="3.90.1640.10">
    <property type="entry name" value="inorganic pyrophosphatase (n-terminal core)"/>
    <property type="match status" value="1"/>
</dbReference>
<comment type="caution">
    <text evidence="3">The sequence shown here is derived from an EMBL/GenBank/DDBJ whole genome shotgun (WGS) entry which is preliminary data.</text>
</comment>
<dbReference type="PANTHER" id="PTHR47618">
    <property type="entry name" value="BIFUNCTIONAL OLIGORIBONUCLEASE AND PAP PHOSPHATASE NRNA"/>
    <property type="match status" value="1"/>
</dbReference>
<evidence type="ECO:0000259" key="1">
    <source>
        <dbReference type="Pfam" id="PF01368"/>
    </source>
</evidence>
<dbReference type="Pfam" id="PF01368">
    <property type="entry name" value="DHH"/>
    <property type="match status" value="1"/>
</dbReference>
<name>A0A316M5A4_9CLOT</name>
<dbReference type="GO" id="GO:0003676">
    <property type="term" value="F:nucleic acid binding"/>
    <property type="evidence" value="ECO:0007669"/>
    <property type="project" value="InterPro"/>
</dbReference>
<evidence type="ECO:0000313" key="4">
    <source>
        <dbReference type="Proteomes" id="UP000246114"/>
    </source>
</evidence>
<dbReference type="SUPFAM" id="SSF64182">
    <property type="entry name" value="DHH phosphoesterases"/>
    <property type="match status" value="1"/>
</dbReference>
<accession>A0A316M5A4</accession>
<dbReference type="AlphaFoldDB" id="A0A316M5A4"/>
<gene>
    <name evidence="3" type="ORF">DBY38_07380</name>
</gene>
<dbReference type="InterPro" id="IPR003156">
    <property type="entry name" value="DHHA1_dom"/>
</dbReference>
<feature type="domain" description="DHHA1" evidence="2">
    <location>
        <begin position="236"/>
        <end position="313"/>
    </location>
</feature>
<dbReference type="InterPro" id="IPR051319">
    <property type="entry name" value="Oligoribo/pAp-PDE_c-di-AMP_PDE"/>
</dbReference>
<organism evidence="3 4">
    <name type="scientific">Clostridium cadaveris</name>
    <dbReference type="NCBI Taxonomy" id="1529"/>
    <lineage>
        <taxon>Bacteria</taxon>
        <taxon>Bacillati</taxon>
        <taxon>Bacillota</taxon>
        <taxon>Clostridia</taxon>
        <taxon>Eubacteriales</taxon>
        <taxon>Clostridiaceae</taxon>
        <taxon>Clostridium</taxon>
    </lineage>
</organism>
<evidence type="ECO:0000259" key="2">
    <source>
        <dbReference type="Pfam" id="PF02272"/>
    </source>
</evidence>
<proteinExistence type="predicted"/>
<sequence length="321" mass="35530">MKSSMENLINLIKESSMIGITYHTSPDGDALGSTIALYKALNKLNKKAYIISKDVIPYNFSYLNAADIINGECIKVLDNTDCLIALDCGNIERLSGEFDFDNRNYRVINIDHHLSNDMYGDINYVDTSAAATAEIVYELIKKMNIEIDKDIASCIYTSLVTDTGSFRHSGTSNRTHKIAGELIDTGIDFSSIHREIFDNKPVEKLKLYGKVFETLSMYHHNKICFMELTTEMLASLGLEDGDTSDIISFGTQIDTVEVAVLLKEGPEGTKVSLRSKKDVDVRKVAEVFGGGGHTKASGCMIKKTAISEAKKLVLVKLEEQL</sequence>
<dbReference type="Pfam" id="PF02272">
    <property type="entry name" value="DHHA1"/>
    <property type="match status" value="1"/>
</dbReference>
<dbReference type="Gene3D" id="3.10.310.30">
    <property type="match status" value="1"/>
</dbReference>
<dbReference type="Proteomes" id="UP000246114">
    <property type="component" value="Unassembled WGS sequence"/>
</dbReference>
<dbReference type="InterPro" id="IPR038763">
    <property type="entry name" value="DHH_sf"/>
</dbReference>
<protein>
    <submittedName>
        <fullName evidence="3">DHH family phosphoesterase</fullName>
    </submittedName>
</protein>
<feature type="domain" description="DDH" evidence="1">
    <location>
        <begin position="18"/>
        <end position="157"/>
    </location>
</feature>
<dbReference type="PANTHER" id="PTHR47618:SF1">
    <property type="entry name" value="BIFUNCTIONAL OLIGORIBONUCLEASE AND PAP PHOSPHATASE NRNA"/>
    <property type="match status" value="1"/>
</dbReference>
<dbReference type="EMBL" id="QAMZ01000036">
    <property type="protein sequence ID" value="PWL53546.1"/>
    <property type="molecule type" value="Genomic_DNA"/>
</dbReference>
<dbReference type="InterPro" id="IPR001667">
    <property type="entry name" value="DDH_dom"/>
</dbReference>
<reference evidence="3 4" key="1">
    <citation type="submission" date="2018-03" db="EMBL/GenBank/DDBJ databases">
        <title>The uncultured portion of the human microbiome is neutrally assembled.</title>
        <authorList>
            <person name="Jeraldo P."/>
            <person name="Boardman L."/>
            <person name="White B.A."/>
            <person name="Nelson H."/>
            <person name="Goldenfeld N."/>
            <person name="Chia N."/>
        </authorList>
    </citation>
    <scope>NUCLEOTIDE SEQUENCE [LARGE SCALE GENOMIC DNA]</scope>
    <source>
        <strain evidence="3">CIM:MAG 903</strain>
    </source>
</reference>